<proteinExistence type="predicted"/>
<protein>
    <submittedName>
        <fullName evidence="2">Eaa1</fullName>
    </submittedName>
</protein>
<dbReference type="EMBL" id="UGLJ01000002">
    <property type="protein sequence ID" value="STT96329.1"/>
    <property type="molecule type" value="Genomic_DNA"/>
</dbReference>
<dbReference type="InterPro" id="IPR007539">
    <property type="entry name" value="DUF551"/>
</dbReference>
<dbReference type="Pfam" id="PF04448">
    <property type="entry name" value="DUF551"/>
    <property type="match status" value="1"/>
</dbReference>
<sequence>MTSKLTRERIELIANFHRAMTLPPSHAEIEELARMALAAMDSEPHTDDELSNLLWYSQEATCHSDPNYYCEFQRLATPGLIAGIIRELQERRKAAMDSEPVAYISKSDFDAGYPHILARRDFNKACTMPVYAAQPTPAVPKSISVREAISALESEDAVTTIGQAYKMGWNACRAAMLERQLVDRVDEKSLTSINPAPDLVSLQKKAEPIIGNSPVIPDGYVMAPKVPTDEMISSGIAAHYERSQIQIHDRPAPGPMECAYVAMLAAAPQSPGSELATVPGKWIPVSERIPEDEQEVLTINKIGHRFVSFFDKHSGLFFDRLDAPAACCIEHVLVTHWMPLPNPPKE</sequence>
<accession>A0A377Y6G3</accession>
<reference evidence="2 3" key="1">
    <citation type="submission" date="2018-06" db="EMBL/GenBank/DDBJ databases">
        <authorList>
            <consortium name="Pathogen Informatics"/>
            <person name="Doyle S."/>
        </authorList>
    </citation>
    <scope>NUCLEOTIDE SEQUENCE [LARGE SCALE GENOMIC DNA]</scope>
    <source>
        <strain evidence="2 3">NCTC5052</strain>
    </source>
</reference>
<dbReference type="AlphaFoldDB" id="A0A377Y6G3"/>
<gene>
    <name evidence="2" type="ORF">NCTC5052_04874</name>
</gene>
<feature type="domain" description="DUF551" evidence="1">
    <location>
        <begin position="281"/>
        <end position="345"/>
    </location>
</feature>
<evidence type="ECO:0000313" key="3">
    <source>
        <dbReference type="Proteomes" id="UP000254103"/>
    </source>
</evidence>
<organism evidence="2 3">
    <name type="scientific">Klebsiella pneumoniae</name>
    <dbReference type="NCBI Taxonomy" id="573"/>
    <lineage>
        <taxon>Bacteria</taxon>
        <taxon>Pseudomonadati</taxon>
        <taxon>Pseudomonadota</taxon>
        <taxon>Gammaproteobacteria</taxon>
        <taxon>Enterobacterales</taxon>
        <taxon>Enterobacteriaceae</taxon>
        <taxon>Klebsiella/Raoultella group</taxon>
        <taxon>Klebsiella</taxon>
        <taxon>Klebsiella pneumoniae complex</taxon>
    </lineage>
</organism>
<evidence type="ECO:0000313" key="2">
    <source>
        <dbReference type="EMBL" id="STT96329.1"/>
    </source>
</evidence>
<name>A0A377Y6G3_KLEPN</name>
<dbReference type="Proteomes" id="UP000254103">
    <property type="component" value="Unassembled WGS sequence"/>
</dbReference>
<evidence type="ECO:0000259" key="1">
    <source>
        <dbReference type="Pfam" id="PF04448"/>
    </source>
</evidence>